<dbReference type="AlphaFoldDB" id="A0A517M7P0"/>
<accession>A0A517M7P0</accession>
<dbReference type="RefSeq" id="WP_246105859.1">
    <property type="nucleotide sequence ID" value="NZ_CP036261.1"/>
</dbReference>
<dbReference type="GO" id="GO:0005524">
    <property type="term" value="F:ATP binding"/>
    <property type="evidence" value="ECO:0007669"/>
    <property type="project" value="UniProtKB-UniRule"/>
</dbReference>
<evidence type="ECO:0000256" key="8">
    <source>
        <dbReference type="SAM" id="Phobius"/>
    </source>
</evidence>
<feature type="transmembrane region" description="Helical" evidence="8">
    <location>
        <begin position="525"/>
        <end position="543"/>
    </location>
</feature>
<protein>
    <recommendedName>
        <fullName evidence="1">non-specific serine/threonine protein kinase</fullName>
        <ecNumber evidence="1">2.7.11.1</ecNumber>
    </recommendedName>
</protein>
<feature type="transmembrane region" description="Helical" evidence="8">
    <location>
        <begin position="418"/>
        <end position="437"/>
    </location>
</feature>
<evidence type="ECO:0000256" key="2">
    <source>
        <dbReference type="ARBA" id="ARBA00022527"/>
    </source>
</evidence>
<feature type="transmembrane region" description="Helical" evidence="8">
    <location>
        <begin position="472"/>
        <end position="493"/>
    </location>
</feature>
<dbReference type="FunFam" id="1.10.510.10:FF:000021">
    <property type="entry name" value="Serine/threonine protein kinase"/>
    <property type="match status" value="1"/>
</dbReference>
<keyword evidence="2" id="KW-0723">Serine/threonine-protein kinase</keyword>
<evidence type="ECO:0000259" key="9">
    <source>
        <dbReference type="PROSITE" id="PS50011"/>
    </source>
</evidence>
<dbReference type="PROSITE" id="PS50011">
    <property type="entry name" value="PROTEIN_KINASE_DOM"/>
    <property type="match status" value="1"/>
</dbReference>
<evidence type="ECO:0000256" key="6">
    <source>
        <dbReference type="ARBA" id="ARBA00022840"/>
    </source>
</evidence>
<evidence type="ECO:0000313" key="10">
    <source>
        <dbReference type="EMBL" id="QDS90893.1"/>
    </source>
</evidence>
<dbReference type="PROSITE" id="PS00108">
    <property type="entry name" value="PROTEIN_KINASE_ST"/>
    <property type="match status" value="1"/>
</dbReference>
<evidence type="ECO:0000256" key="4">
    <source>
        <dbReference type="ARBA" id="ARBA00022741"/>
    </source>
</evidence>
<evidence type="ECO:0000256" key="5">
    <source>
        <dbReference type="ARBA" id="ARBA00022777"/>
    </source>
</evidence>
<dbReference type="InterPro" id="IPR008271">
    <property type="entry name" value="Ser/Thr_kinase_AS"/>
</dbReference>
<keyword evidence="8" id="KW-1133">Transmembrane helix</keyword>
<keyword evidence="8" id="KW-0812">Transmembrane</keyword>
<dbReference type="EC" id="2.7.11.1" evidence="1"/>
<keyword evidence="8" id="KW-0472">Membrane</keyword>
<dbReference type="InterPro" id="IPR011009">
    <property type="entry name" value="Kinase-like_dom_sf"/>
</dbReference>
<dbReference type="EMBL" id="CP036261">
    <property type="protein sequence ID" value="QDS90893.1"/>
    <property type="molecule type" value="Genomic_DNA"/>
</dbReference>
<evidence type="ECO:0000256" key="3">
    <source>
        <dbReference type="ARBA" id="ARBA00022679"/>
    </source>
</evidence>
<sequence>MTEPTGDNDIDSDQQLAELLSDLADRVARNVPVDLEQVCRQHPGLSDDLRNLWGAVVVAGAVGETYQDEIDGGAKTAEINDRMFQLPQRVGDYELLQEIGRGGMGVVYRARQISLGREVAVKMMAQGRLASDSDQARFDSEAISAAKLEHPGIVPVFDVAEFEGRSFFSMQYVPGPTLADRIQDGLLPQREAARIVSQVARAVEFAHSRGVLHRDLKPSNILIDSHGRPLVTDFGLAKQIADETHVTRSGAVIGTPCYMSPEQAAGRRGLIGPASDVYSLGCVLYHALVGRPPLVSDSVVEMVMMVLEQEPLPPRALRQGIDRDLEMIVIKCLQKPADLRYATAAELADDLDAFLNSEPVAARSGRFAQVVARALRETHHAAVLENWGVLWMWHSLVLFVACAFTWRLQAYGITNHLAFASLWTVGWVAWATVFWVLRRRMGPVTFVERQIAHVWGASMLGIAALFPMEASLGLPVLSLTPLVGVIAAMVFVVKAAMLSGAFYIQVAALLLSAVAMAVWPAQAHLIFGVVAAGSFFFPGLKYYRQRRRNERLNAAARGHEPS</sequence>
<feature type="binding site" evidence="7">
    <location>
        <position position="122"/>
    </location>
    <ligand>
        <name>ATP</name>
        <dbReference type="ChEBI" id="CHEBI:30616"/>
    </ligand>
</feature>
<dbReference type="CDD" id="cd14014">
    <property type="entry name" value="STKc_PknB_like"/>
    <property type="match status" value="1"/>
</dbReference>
<keyword evidence="4 7" id="KW-0547">Nucleotide-binding</keyword>
<proteinExistence type="predicted"/>
<dbReference type="GO" id="GO:0004674">
    <property type="term" value="F:protein serine/threonine kinase activity"/>
    <property type="evidence" value="ECO:0007669"/>
    <property type="project" value="UniProtKB-KW"/>
</dbReference>
<dbReference type="InterPro" id="IPR017441">
    <property type="entry name" value="Protein_kinase_ATP_BS"/>
</dbReference>
<dbReference type="Gene3D" id="1.10.510.10">
    <property type="entry name" value="Transferase(Phosphotransferase) domain 1"/>
    <property type="match status" value="1"/>
</dbReference>
<dbReference type="SUPFAM" id="SSF56112">
    <property type="entry name" value="Protein kinase-like (PK-like)"/>
    <property type="match status" value="1"/>
</dbReference>
<organism evidence="10 11">
    <name type="scientific">Rosistilla ulvae</name>
    <dbReference type="NCBI Taxonomy" id="1930277"/>
    <lineage>
        <taxon>Bacteria</taxon>
        <taxon>Pseudomonadati</taxon>
        <taxon>Planctomycetota</taxon>
        <taxon>Planctomycetia</taxon>
        <taxon>Pirellulales</taxon>
        <taxon>Pirellulaceae</taxon>
        <taxon>Rosistilla</taxon>
    </lineage>
</organism>
<dbReference type="Proteomes" id="UP000319557">
    <property type="component" value="Chromosome"/>
</dbReference>
<keyword evidence="6 7" id="KW-0067">ATP-binding</keyword>
<gene>
    <name evidence="10" type="primary">pknB_24</name>
    <name evidence="10" type="ORF">EC9_51110</name>
</gene>
<feature type="transmembrane region" description="Helical" evidence="8">
    <location>
        <begin position="383"/>
        <end position="406"/>
    </location>
</feature>
<dbReference type="InterPro" id="IPR000719">
    <property type="entry name" value="Prot_kinase_dom"/>
</dbReference>
<keyword evidence="5 10" id="KW-0418">Kinase</keyword>
<dbReference type="Gene3D" id="3.30.200.20">
    <property type="entry name" value="Phosphorylase Kinase, domain 1"/>
    <property type="match status" value="1"/>
</dbReference>
<name>A0A517M7P0_9BACT</name>
<keyword evidence="11" id="KW-1185">Reference proteome</keyword>
<dbReference type="KEGG" id="ruv:EC9_51110"/>
<dbReference type="Pfam" id="PF00069">
    <property type="entry name" value="Pkinase"/>
    <property type="match status" value="1"/>
</dbReference>
<reference evidence="10 11" key="1">
    <citation type="submission" date="2019-02" db="EMBL/GenBank/DDBJ databases">
        <title>Deep-cultivation of Planctomycetes and their phenomic and genomic characterization uncovers novel biology.</title>
        <authorList>
            <person name="Wiegand S."/>
            <person name="Jogler M."/>
            <person name="Boedeker C."/>
            <person name="Pinto D."/>
            <person name="Vollmers J."/>
            <person name="Rivas-Marin E."/>
            <person name="Kohn T."/>
            <person name="Peeters S.H."/>
            <person name="Heuer A."/>
            <person name="Rast P."/>
            <person name="Oberbeckmann S."/>
            <person name="Bunk B."/>
            <person name="Jeske O."/>
            <person name="Meyerdierks A."/>
            <person name="Storesund J.E."/>
            <person name="Kallscheuer N."/>
            <person name="Luecker S."/>
            <person name="Lage O.M."/>
            <person name="Pohl T."/>
            <person name="Merkel B.J."/>
            <person name="Hornburger P."/>
            <person name="Mueller R.-W."/>
            <person name="Bruemmer F."/>
            <person name="Labrenz M."/>
            <person name="Spormann A.M."/>
            <person name="Op den Camp H."/>
            <person name="Overmann J."/>
            <person name="Amann R."/>
            <person name="Jetten M.S.M."/>
            <person name="Mascher T."/>
            <person name="Medema M.H."/>
            <person name="Devos D.P."/>
            <person name="Kaster A.-K."/>
            <person name="Ovreas L."/>
            <person name="Rohde M."/>
            <person name="Galperin M.Y."/>
            <person name="Jogler C."/>
        </authorList>
    </citation>
    <scope>NUCLEOTIDE SEQUENCE [LARGE SCALE GENOMIC DNA]</scope>
    <source>
        <strain evidence="10 11">EC9</strain>
    </source>
</reference>
<dbReference type="PANTHER" id="PTHR43289:SF6">
    <property type="entry name" value="SERINE_THREONINE-PROTEIN KINASE NEKL-3"/>
    <property type="match status" value="1"/>
</dbReference>
<evidence type="ECO:0000313" key="11">
    <source>
        <dbReference type="Proteomes" id="UP000319557"/>
    </source>
</evidence>
<keyword evidence="3 10" id="KW-0808">Transferase</keyword>
<evidence type="ECO:0000256" key="1">
    <source>
        <dbReference type="ARBA" id="ARBA00012513"/>
    </source>
</evidence>
<dbReference type="PROSITE" id="PS00107">
    <property type="entry name" value="PROTEIN_KINASE_ATP"/>
    <property type="match status" value="1"/>
</dbReference>
<feature type="domain" description="Protein kinase" evidence="9">
    <location>
        <begin position="93"/>
        <end position="355"/>
    </location>
</feature>
<dbReference type="PANTHER" id="PTHR43289">
    <property type="entry name" value="MITOGEN-ACTIVATED PROTEIN KINASE KINASE KINASE 20-RELATED"/>
    <property type="match status" value="1"/>
</dbReference>
<dbReference type="SMART" id="SM00220">
    <property type="entry name" value="S_TKc"/>
    <property type="match status" value="1"/>
</dbReference>
<evidence type="ECO:0000256" key="7">
    <source>
        <dbReference type="PROSITE-ProRule" id="PRU10141"/>
    </source>
</evidence>
<feature type="transmembrane region" description="Helical" evidence="8">
    <location>
        <begin position="500"/>
        <end position="519"/>
    </location>
</feature>